<gene>
    <name evidence="1" type="ORF">S01H4_63900</name>
</gene>
<dbReference type="EMBL" id="BART01038578">
    <property type="protein sequence ID" value="GAH06166.1"/>
    <property type="molecule type" value="Genomic_DNA"/>
</dbReference>
<comment type="caution">
    <text evidence="1">The sequence shown here is derived from an EMBL/GenBank/DDBJ whole genome shotgun (WGS) entry which is preliminary data.</text>
</comment>
<dbReference type="AlphaFoldDB" id="X1CD13"/>
<feature type="non-terminal residue" evidence="1">
    <location>
        <position position="1"/>
    </location>
</feature>
<proteinExistence type="predicted"/>
<protein>
    <submittedName>
        <fullName evidence="1">Uncharacterized protein</fullName>
    </submittedName>
</protein>
<name>X1CD13_9ZZZZ</name>
<sequence length="53" mass="6253">FPGLPRWWWARTGETPLTVPAQTPEQERKYLEDITKSLEGEIESIKKRLEEIV</sequence>
<reference evidence="1" key="1">
    <citation type="journal article" date="2014" name="Front. Microbiol.">
        <title>High frequency of phylogenetically diverse reductive dehalogenase-homologous genes in deep subseafloor sedimentary metagenomes.</title>
        <authorList>
            <person name="Kawai M."/>
            <person name="Futagami T."/>
            <person name="Toyoda A."/>
            <person name="Takaki Y."/>
            <person name="Nishi S."/>
            <person name="Hori S."/>
            <person name="Arai W."/>
            <person name="Tsubouchi T."/>
            <person name="Morono Y."/>
            <person name="Uchiyama I."/>
            <person name="Ito T."/>
            <person name="Fujiyama A."/>
            <person name="Inagaki F."/>
            <person name="Takami H."/>
        </authorList>
    </citation>
    <scope>NUCLEOTIDE SEQUENCE</scope>
    <source>
        <strain evidence="1">Expedition CK06-06</strain>
    </source>
</reference>
<accession>X1CD13</accession>
<evidence type="ECO:0000313" key="1">
    <source>
        <dbReference type="EMBL" id="GAH06166.1"/>
    </source>
</evidence>
<organism evidence="1">
    <name type="scientific">marine sediment metagenome</name>
    <dbReference type="NCBI Taxonomy" id="412755"/>
    <lineage>
        <taxon>unclassified sequences</taxon>
        <taxon>metagenomes</taxon>
        <taxon>ecological metagenomes</taxon>
    </lineage>
</organism>